<evidence type="ECO:0000313" key="2">
    <source>
        <dbReference type="EMBL" id="MET9845480.1"/>
    </source>
</evidence>
<organism evidence="2 3">
    <name type="scientific">Streptomyces ossamyceticus</name>
    <dbReference type="NCBI Taxonomy" id="249581"/>
    <lineage>
        <taxon>Bacteria</taxon>
        <taxon>Bacillati</taxon>
        <taxon>Actinomycetota</taxon>
        <taxon>Actinomycetes</taxon>
        <taxon>Kitasatosporales</taxon>
        <taxon>Streptomycetaceae</taxon>
        <taxon>Streptomyces</taxon>
    </lineage>
</organism>
<dbReference type="EC" id="2.1.-.-" evidence="2"/>
<dbReference type="CDD" id="cd02440">
    <property type="entry name" value="AdoMet_MTases"/>
    <property type="match status" value="1"/>
</dbReference>
<accession>A0ABV2UXJ3</accession>
<dbReference type="Proteomes" id="UP001550210">
    <property type="component" value="Unassembled WGS sequence"/>
</dbReference>
<keyword evidence="3" id="KW-1185">Reference proteome</keyword>
<evidence type="ECO:0000259" key="1">
    <source>
        <dbReference type="Pfam" id="PF13649"/>
    </source>
</evidence>
<dbReference type="InterPro" id="IPR029063">
    <property type="entry name" value="SAM-dependent_MTases_sf"/>
</dbReference>
<dbReference type="GO" id="GO:0032259">
    <property type="term" value="P:methylation"/>
    <property type="evidence" value="ECO:0007669"/>
    <property type="project" value="UniProtKB-KW"/>
</dbReference>
<feature type="domain" description="Methyltransferase" evidence="1">
    <location>
        <begin position="54"/>
        <end position="148"/>
    </location>
</feature>
<gene>
    <name evidence="2" type="ORF">ABZZ21_13000</name>
</gene>
<reference evidence="2 3" key="1">
    <citation type="submission" date="2024-06" db="EMBL/GenBank/DDBJ databases">
        <title>The Natural Products Discovery Center: Release of the First 8490 Sequenced Strains for Exploring Actinobacteria Biosynthetic Diversity.</title>
        <authorList>
            <person name="Kalkreuter E."/>
            <person name="Kautsar S.A."/>
            <person name="Yang D."/>
            <person name="Bader C.D."/>
            <person name="Teijaro C.N."/>
            <person name="Fluegel L."/>
            <person name="Davis C.M."/>
            <person name="Simpson J.R."/>
            <person name="Lauterbach L."/>
            <person name="Steele A.D."/>
            <person name="Gui C."/>
            <person name="Meng S."/>
            <person name="Li G."/>
            <person name="Viehrig K."/>
            <person name="Ye F."/>
            <person name="Su P."/>
            <person name="Kiefer A.F."/>
            <person name="Nichols A."/>
            <person name="Cepeda A.J."/>
            <person name="Yan W."/>
            <person name="Fan B."/>
            <person name="Jiang Y."/>
            <person name="Adhikari A."/>
            <person name="Zheng C.-J."/>
            <person name="Schuster L."/>
            <person name="Cowan T.M."/>
            <person name="Smanski M.J."/>
            <person name="Chevrette M.G."/>
            <person name="De Carvalho L.P.S."/>
            <person name="Shen B."/>
        </authorList>
    </citation>
    <scope>NUCLEOTIDE SEQUENCE [LARGE SCALE GENOMIC DNA]</scope>
    <source>
        <strain evidence="2 3">NPDC006434</strain>
    </source>
</reference>
<dbReference type="Gene3D" id="3.40.50.150">
    <property type="entry name" value="Vaccinia Virus protein VP39"/>
    <property type="match status" value="1"/>
</dbReference>
<keyword evidence="2" id="KW-0489">Methyltransferase</keyword>
<evidence type="ECO:0000313" key="3">
    <source>
        <dbReference type="Proteomes" id="UP001550210"/>
    </source>
</evidence>
<keyword evidence="2" id="KW-0808">Transferase</keyword>
<dbReference type="GO" id="GO:0008168">
    <property type="term" value="F:methyltransferase activity"/>
    <property type="evidence" value="ECO:0007669"/>
    <property type="project" value="UniProtKB-KW"/>
</dbReference>
<proteinExistence type="predicted"/>
<name>A0ABV2UXJ3_9ACTN</name>
<dbReference type="SUPFAM" id="SSF53335">
    <property type="entry name" value="S-adenosyl-L-methionine-dependent methyltransferases"/>
    <property type="match status" value="1"/>
</dbReference>
<comment type="caution">
    <text evidence="2">The sequence shown here is derived from an EMBL/GenBank/DDBJ whole genome shotgun (WGS) entry which is preliminary data.</text>
</comment>
<dbReference type="InterPro" id="IPR041698">
    <property type="entry name" value="Methyltransf_25"/>
</dbReference>
<dbReference type="EMBL" id="JBEXPZ010000015">
    <property type="protein sequence ID" value="MET9845480.1"/>
    <property type="molecule type" value="Genomic_DNA"/>
</dbReference>
<dbReference type="RefSeq" id="WP_355396361.1">
    <property type="nucleotide sequence ID" value="NZ_JBEGHN010000001.1"/>
</dbReference>
<protein>
    <submittedName>
        <fullName evidence="2">Class I SAM-dependent methyltransferase</fullName>
        <ecNumber evidence="2">2.1.-.-</ecNumber>
    </submittedName>
</protein>
<sequence length="240" mass="25937">MSVTSRYRDAWEGFWREAPDEAGAVFWDAEPARTSAVHLALFEPHLTALDLPMVDLGCGNGTQTRYLADRFARVVGTDLSAAALDHARRADPDDRADYRLLDAADKADADALRADLGDANVYVRGVLHQCEPEDRRRLVETVATLMGERGRAFLVELSEAAKPVLMGLAGGPAGPPAKLAPVFRHGIAPAEVSDAAVPEYLRTAGLTVLADGELPLVTTEHTPDGTRIELPSRWYVAGRV</sequence>
<dbReference type="Pfam" id="PF13649">
    <property type="entry name" value="Methyltransf_25"/>
    <property type="match status" value="1"/>
</dbReference>